<evidence type="ECO:0000313" key="2">
    <source>
        <dbReference type="Proteomes" id="UP000247772"/>
    </source>
</evidence>
<protein>
    <submittedName>
        <fullName evidence="1">Uncharacterized protein</fullName>
    </submittedName>
</protein>
<dbReference type="RefSeq" id="WP_181440029.1">
    <property type="nucleotide sequence ID" value="NZ_QJSQ01000046.1"/>
</dbReference>
<organism evidence="1 2">
    <name type="scientific">Paraburkholderia silvatlantica</name>
    <dbReference type="NCBI Taxonomy" id="321895"/>
    <lineage>
        <taxon>Bacteria</taxon>
        <taxon>Pseudomonadati</taxon>
        <taxon>Pseudomonadota</taxon>
        <taxon>Betaproteobacteria</taxon>
        <taxon>Burkholderiales</taxon>
        <taxon>Burkholderiaceae</taxon>
        <taxon>Paraburkholderia</taxon>
    </lineage>
</organism>
<reference evidence="1 2" key="1">
    <citation type="submission" date="2018-06" db="EMBL/GenBank/DDBJ databases">
        <title>Genomic Encyclopedia of Type Strains, Phase IV (KMG-V): Genome sequencing to study the core and pangenomes of soil and plant-associated prokaryotes.</title>
        <authorList>
            <person name="Whitman W."/>
        </authorList>
    </citation>
    <scope>NUCLEOTIDE SEQUENCE [LARGE SCALE GENOMIC DNA]</scope>
    <source>
        <strain evidence="1 2">SRCL-318</strain>
    </source>
</reference>
<proteinExistence type="predicted"/>
<sequence length="48" mass="5292">MDSLGLVGKEMTEVEWLAAMFVIEPVAHIAAEGTEFVENAACLRERVQ</sequence>
<comment type="caution">
    <text evidence="1">The sequence shown here is derived from an EMBL/GenBank/DDBJ whole genome shotgun (WGS) entry which is preliminary data.</text>
</comment>
<accession>A0A2V4TI97</accession>
<dbReference type="AlphaFoldDB" id="A0A2V4TI97"/>
<name>A0A2V4TI97_9BURK</name>
<dbReference type="Proteomes" id="UP000247772">
    <property type="component" value="Unassembled WGS sequence"/>
</dbReference>
<dbReference type="EMBL" id="QJSQ01000046">
    <property type="protein sequence ID" value="PYE13417.1"/>
    <property type="molecule type" value="Genomic_DNA"/>
</dbReference>
<evidence type="ECO:0000313" key="1">
    <source>
        <dbReference type="EMBL" id="PYE13417.1"/>
    </source>
</evidence>
<gene>
    <name evidence="1" type="ORF">C7410_14621</name>
</gene>